<feature type="compositionally biased region" description="Basic and acidic residues" evidence="1">
    <location>
        <begin position="37"/>
        <end position="53"/>
    </location>
</feature>
<reference evidence="2 3" key="1">
    <citation type="journal article" date="2012" name="PLoS Pathog.">
        <title>Diverse lifestyles and strategies of plant pathogenesis encoded in the genomes of eighteen Dothideomycetes fungi.</title>
        <authorList>
            <person name="Ohm R.A."/>
            <person name="Feau N."/>
            <person name="Henrissat B."/>
            <person name="Schoch C.L."/>
            <person name="Horwitz B.A."/>
            <person name="Barry K.W."/>
            <person name="Condon B.J."/>
            <person name="Copeland A.C."/>
            <person name="Dhillon B."/>
            <person name="Glaser F."/>
            <person name="Hesse C.N."/>
            <person name="Kosti I."/>
            <person name="LaButti K."/>
            <person name="Lindquist E.A."/>
            <person name="Lucas S."/>
            <person name="Salamov A.A."/>
            <person name="Bradshaw R.E."/>
            <person name="Ciuffetti L."/>
            <person name="Hamelin R.C."/>
            <person name="Kema G.H.J."/>
            <person name="Lawrence C."/>
            <person name="Scott J.A."/>
            <person name="Spatafora J.W."/>
            <person name="Turgeon B.G."/>
            <person name="de Wit P.J.G.M."/>
            <person name="Zhong S."/>
            <person name="Goodwin S.B."/>
            <person name="Grigoriev I.V."/>
        </authorList>
    </citation>
    <scope>NUCLEOTIDE SEQUENCE [LARGE SCALE GENOMIC DNA]</scope>
    <source>
        <strain evidence="2 3">SO2202</strain>
    </source>
</reference>
<organism evidence="2 3">
    <name type="scientific">Sphaerulina musiva (strain SO2202)</name>
    <name type="common">Poplar stem canker fungus</name>
    <name type="synonym">Septoria musiva</name>
    <dbReference type="NCBI Taxonomy" id="692275"/>
    <lineage>
        <taxon>Eukaryota</taxon>
        <taxon>Fungi</taxon>
        <taxon>Dikarya</taxon>
        <taxon>Ascomycota</taxon>
        <taxon>Pezizomycotina</taxon>
        <taxon>Dothideomycetes</taxon>
        <taxon>Dothideomycetidae</taxon>
        <taxon>Mycosphaerellales</taxon>
        <taxon>Mycosphaerellaceae</taxon>
        <taxon>Sphaerulina</taxon>
    </lineage>
</organism>
<protein>
    <submittedName>
        <fullName evidence="2">Uncharacterized protein</fullName>
    </submittedName>
</protein>
<feature type="region of interest" description="Disordered" evidence="1">
    <location>
        <begin position="1"/>
        <end position="75"/>
    </location>
</feature>
<accession>M3CYQ5</accession>
<keyword evidence="3" id="KW-1185">Reference proteome</keyword>
<name>M3CYQ5_SPHMS</name>
<dbReference type="RefSeq" id="XP_016756917.1">
    <property type="nucleotide sequence ID" value="XM_016907004.1"/>
</dbReference>
<evidence type="ECO:0000313" key="2">
    <source>
        <dbReference type="EMBL" id="EMF08796.1"/>
    </source>
</evidence>
<dbReference type="GeneID" id="27904141"/>
<dbReference type="EMBL" id="KB456270">
    <property type="protein sequence ID" value="EMF08796.1"/>
    <property type="molecule type" value="Genomic_DNA"/>
</dbReference>
<proteinExistence type="predicted"/>
<gene>
    <name evidence="2" type="ORF">SEPMUDRAFT_151729</name>
</gene>
<dbReference type="AlphaFoldDB" id="M3CYQ5"/>
<sequence length="75" mass="8845">MRKPNPTQPNNRPIDPILGLPTHKANQPNRRINSSLRAEENSKQKEREKDGKMGRRKKEASKKQERKDGRRYIIQ</sequence>
<dbReference type="HOGENOM" id="CLU_2672682_0_0_1"/>
<evidence type="ECO:0000256" key="1">
    <source>
        <dbReference type="SAM" id="MobiDB-lite"/>
    </source>
</evidence>
<evidence type="ECO:0000313" key="3">
    <source>
        <dbReference type="Proteomes" id="UP000016931"/>
    </source>
</evidence>
<feature type="compositionally biased region" description="Polar residues" evidence="1">
    <location>
        <begin position="24"/>
        <end position="36"/>
    </location>
</feature>
<feature type="compositionally biased region" description="Basic and acidic residues" evidence="1">
    <location>
        <begin position="61"/>
        <end position="75"/>
    </location>
</feature>
<dbReference type="Proteomes" id="UP000016931">
    <property type="component" value="Unassembled WGS sequence"/>
</dbReference>